<evidence type="ECO:0000256" key="1">
    <source>
        <dbReference type="SAM" id="SignalP"/>
    </source>
</evidence>
<feature type="signal peptide" evidence="1">
    <location>
        <begin position="1"/>
        <end position="19"/>
    </location>
</feature>
<evidence type="ECO:0008006" key="4">
    <source>
        <dbReference type="Google" id="ProtNLM"/>
    </source>
</evidence>
<proteinExistence type="predicted"/>
<keyword evidence="3" id="KW-1185">Reference proteome</keyword>
<sequence length="172" mass="18572">MKSFAILLILVAISIHTSAQTLDSLTTKRAFLTTKIYRNGFKLSNDRVLSLYQEASQSKAKYNWGRAMNPVGPVVFIAGIGLAAIGLKGQDATAMVRGREVNYKIRSLPQVLAGVGIAAAGLCIIESSNELIRHSVDIYNAGSKNQKPLASFIQKVNLGITESNGIGFTLRF</sequence>
<evidence type="ECO:0000313" key="3">
    <source>
        <dbReference type="Proteomes" id="UP000293162"/>
    </source>
</evidence>
<dbReference type="OrthoDB" id="962540at2"/>
<protein>
    <recommendedName>
        <fullName evidence="4">DUF5683 domain-containing protein</fullName>
    </recommendedName>
</protein>
<name>A0A4Q5M3C8_9BACT</name>
<evidence type="ECO:0000313" key="2">
    <source>
        <dbReference type="EMBL" id="RYU96792.1"/>
    </source>
</evidence>
<gene>
    <name evidence="2" type="ORF">EWM59_04505</name>
</gene>
<dbReference type="EMBL" id="SEWF01000005">
    <property type="protein sequence ID" value="RYU96792.1"/>
    <property type="molecule type" value="Genomic_DNA"/>
</dbReference>
<dbReference type="AlphaFoldDB" id="A0A4Q5M3C8"/>
<keyword evidence="1" id="KW-0732">Signal</keyword>
<dbReference type="Proteomes" id="UP000293162">
    <property type="component" value="Unassembled WGS sequence"/>
</dbReference>
<dbReference type="RefSeq" id="WP_130019750.1">
    <property type="nucleotide sequence ID" value="NZ_SEWF01000005.1"/>
</dbReference>
<feature type="chain" id="PRO_5020936657" description="DUF5683 domain-containing protein" evidence="1">
    <location>
        <begin position="20"/>
        <end position="172"/>
    </location>
</feature>
<organism evidence="2 3">
    <name type="scientific">Emticicia agri</name>
    <dbReference type="NCBI Taxonomy" id="2492393"/>
    <lineage>
        <taxon>Bacteria</taxon>
        <taxon>Pseudomonadati</taxon>
        <taxon>Bacteroidota</taxon>
        <taxon>Cytophagia</taxon>
        <taxon>Cytophagales</taxon>
        <taxon>Leadbetterellaceae</taxon>
        <taxon>Emticicia</taxon>
    </lineage>
</organism>
<comment type="caution">
    <text evidence="2">The sequence shown here is derived from an EMBL/GenBank/DDBJ whole genome shotgun (WGS) entry which is preliminary data.</text>
</comment>
<accession>A0A4Q5M3C8</accession>
<reference evidence="2 3" key="1">
    <citation type="submission" date="2019-02" db="EMBL/GenBank/DDBJ databases">
        <title>Bacterial novel species Emticicia sp. 17J42-9 isolated from soil.</title>
        <authorList>
            <person name="Jung H.-Y."/>
        </authorList>
    </citation>
    <scope>NUCLEOTIDE SEQUENCE [LARGE SCALE GENOMIC DNA]</scope>
    <source>
        <strain evidence="2 3">17J42-9</strain>
    </source>
</reference>